<dbReference type="EMBL" id="QRPK01000024">
    <property type="protein sequence ID" value="RHM10929.1"/>
    <property type="molecule type" value="Genomic_DNA"/>
</dbReference>
<dbReference type="RefSeq" id="WP_004800848.1">
    <property type="nucleotide sequence ID" value="NZ_CABKNA010000001.1"/>
</dbReference>
<dbReference type="GO" id="GO:0051082">
    <property type="term" value="F:unfolded protein binding"/>
    <property type="evidence" value="ECO:0007669"/>
    <property type="project" value="TreeGrafter"/>
</dbReference>
<dbReference type="InterPro" id="IPR011032">
    <property type="entry name" value="GroES-like_sf"/>
</dbReference>
<dbReference type="HAMAP" id="MF_00580">
    <property type="entry name" value="CH10"/>
    <property type="match status" value="1"/>
</dbReference>
<dbReference type="EMBL" id="JAGZMZ010000018">
    <property type="protein sequence ID" value="MBS4884571.1"/>
    <property type="molecule type" value="Genomic_DNA"/>
</dbReference>
<reference evidence="6 7" key="1">
    <citation type="submission" date="2018-08" db="EMBL/GenBank/DDBJ databases">
        <title>A genome reference for cultivated species of the human gut microbiota.</title>
        <authorList>
            <person name="Zou Y."/>
            <person name="Xue W."/>
            <person name="Luo G."/>
        </authorList>
    </citation>
    <scope>NUCLEOTIDE SEQUENCE [LARGE SCALE GENOMIC DNA]</scope>
    <source>
        <strain evidence="6 7">AF35-6BH</strain>
    </source>
</reference>
<comment type="subcellular location">
    <subcellularLocation>
        <location evidence="3">Cytoplasm</location>
    </subcellularLocation>
</comment>
<dbReference type="Pfam" id="PF00166">
    <property type="entry name" value="Cpn10"/>
    <property type="match status" value="1"/>
</dbReference>
<dbReference type="GO" id="GO:0051087">
    <property type="term" value="F:protein-folding chaperone binding"/>
    <property type="evidence" value="ECO:0007669"/>
    <property type="project" value="TreeGrafter"/>
</dbReference>
<dbReference type="CDD" id="cd00320">
    <property type="entry name" value="cpn10"/>
    <property type="match status" value="1"/>
</dbReference>
<name>A0A415PE43_9FIRM</name>
<dbReference type="InterPro" id="IPR037124">
    <property type="entry name" value="Chaperonin_GroES_sf"/>
</dbReference>
<gene>
    <name evidence="3" type="primary">groES</name>
    <name evidence="3" type="synonym">groS</name>
    <name evidence="6" type="ORF">DWZ83_05870</name>
    <name evidence="5" type="ORF">KHZ85_07375</name>
</gene>
<sequence length="88" mass="9832">MLKPLHDNVILKKEKVEKETTTASGIILTDNSKNVPSYATVVAIGPDSKTDIHVNDKVVYKEYSGTKVNLEEEEYIIIEDEDILAVLD</sequence>
<dbReference type="Gene3D" id="2.30.33.40">
    <property type="entry name" value="GroES chaperonin"/>
    <property type="match status" value="1"/>
</dbReference>
<dbReference type="InterPro" id="IPR020818">
    <property type="entry name" value="Chaperonin_GroES"/>
</dbReference>
<protein>
    <recommendedName>
        <fullName evidence="3">Co-chaperonin GroES</fullName>
    </recommendedName>
    <alternativeName>
        <fullName evidence="3">10 kDa chaperonin</fullName>
    </alternativeName>
    <alternativeName>
        <fullName evidence="3">Chaperonin-10</fullName>
        <shortName evidence="3">Cpn10</shortName>
    </alternativeName>
</protein>
<dbReference type="PANTHER" id="PTHR10772:SF63">
    <property type="entry name" value="20 KDA CHAPERONIN, CHLOROPLASTIC"/>
    <property type="match status" value="1"/>
</dbReference>
<evidence type="ECO:0000313" key="6">
    <source>
        <dbReference type="EMBL" id="RHM10929.1"/>
    </source>
</evidence>
<dbReference type="GeneID" id="92794258"/>
<dbReference type="FunFam" id="2.30.33.40:FF:000001">
    <property type="entry name" value="10 kDa chaperonin"/>
    <property type="match status" value="1"/>
</dbReference>
<dbReference type="OrthoDB" id="9806791at2"/>
<evidence type="ECO:0000256" key="3">
    <source>
        <dbReference type="HAMAP-Rule" id="MF_00580"/>
    </source>
</evidence>
<dbReference type="Proteomes" id="UP000753219">
    <property type="component" value="Unassembled WGS sequence"/>
</dbReference>
<dbReference type="PRINTS" id="PR00297">
    <property type="entry name" value="CHAPERONIN10"/>
</dbReference>
<keyword evidence="2 3" id="KW-0143">Chaperone</keyword>
<evidence type="ECO:0000313" key="5">
    <source>
        <dbReference type="EMBL" id="MBS4884571.1"/>
    </source>
</evidence>
<proteinExistence type="inferred from homology"/>
<dbReference type="AlphaFoldDB" id="A0A415PE43"/>
<comment type="function">
    <text evidence="3 4">Together with the chaperonin GroEL, plays an essential role in assisting protein folding. The GroEL-GroES system forms a nano-cage that allows encapsulation of the non-native substrate proteins and provides a physical environment optimized to promote and accelerate protein folding. GroES binds to the apical surface of the GroEL ring, thereby capping the opening of the GroEL channel.</text>
</comment>
<dbReference type="Proteomes" id="UP000284868">
    <property type="component" value="Unassembled WGS sequence"/>
</dbReference>
<evidence type="ECO:0000313" key="7">
    <source>
        <dbReference type="Proteomes" id="UP000284868"/>
    </source>
</evidence>
<keyword evidence="7" id="KW-1185">Reference proteome</keyword>
<evidence type="ECO:0000256" key="1">
    <source>
        <dbReference type="ARBA" id="ARBA00006975"/>
    </source>
</evidence>
<accession>A0A415PE43</accession>
<organism evidence="6 7">
    <name type="scientific">Amedibacillus dolichus</name>
    <dbReference type="NCBI Taxonomy" id="31971"/>
    <lineage>
        <taxon>Bacteria</taxon>
        <taxon>Bacillati</taxon>
        <taxon>Bacillota</taxon>
        <taxon>Erysipelotrichia</taxon>
        <taxon>Erysipelotrichales</taxon>
        <taxon>Erysipelotrichaceae</taxon>
        <taxon>Amedibacillus</taxon>
    </lineage>
</organism>
<evidence type="ECO:0000256" key="4">
    <source>
        <dbReference type="RuleBase" id="RU000535"/>
    </source>
</evidence>
<reference evidence="5" key="2">
    <citation type="submission" date="2021-02" db="EMBL/GenBank/DDBJ databases">
        <title>Infant gut strain persistence is associated with maternal origin, phylogeny, and functional potential including surface adhesion and iron acquisition.</title>
        <authorList>
            <person name="Lou Y.C."/>
        </authorList>
    </citation>
    <scope>NUCLEOTIDE SEQUENCE</scope>
    <source>
        <strain evidence="5">L3_108_103G1_dasL3_108_103G1_concoct_2</strain>
    </source>
</reference>
<comment type="similarity">
    <text evidence="1 3 4">Belongs to the GroES chaperonin family.</text>
</comment>
<dbReference type="GO" id="GO:0044183">
    <property type="term" value="F:protein folding chaperone"/>
    <property type="evidence" value="ECO:0007669"/>
    <property type="project" value="InterPro"/>
</dbReference>
<dbReference type="SMART" id="SM00883">
    <property type="entry name" value="Cpn10"/>
    <property type="match status" value="1"/>
</dbReference>
<comment type="caution">
    <text evidence="6">The sequence shown here is derived from an EMBL/GenBank/DDBJ whole genome shotgun (WGS) entry which is preliminary data.</text>
</comment>
<dbReference type="PANTHER" id="PTHR10772">
    <property type="entry name" value="10 KDA HEAT SHOCK PROTEIN"/>
    <property type="match status" value="1"/>
</dbReference>
<keyword evidence="3" id="KW-0963">Cytoplasm</keyword>
<dbReference type="GO" id="GO:0046872">
    <property type="term" value="F:metal ion binding"/>
    <property type="evidence" value="ECO:0007669"/>
    <property type="project" value="TreeGrafter"/>
</dbReference>
<comment type="subunit">
    <text evidence="3">Heptamer of 7 subunits arranged in a ring. Interacts with the chaperonin GroEL.</text>
</comment>
<dbReference type="GO" id="GO:0005737">
    <property type="term" value="C:cytoplasm"/>
    <property type="evidence" value="ECO:0007669"/>
    <property type="project" value="UniProtKB-SubCell"/>
</dbReference>
<evidence type="ECO:0000256" key="2">
    <source>
        <dbReference type="ARBA" id="ARBA00023186"/>
    </source>
</evidence>
<dbReference type="SUPFAM" id="SSF50129">
    <property type="entry name" value="GroES-like"/>
    <property type="match status" value="1"/>
</dbReference>
<dbReference type="GO" id="GO:0005524">
    <property type="term" value="F:ATP binding"/>
    <property type="evidence" value="ECO:0007669"/>
    <property type="project" value="InterPro"/>
</dbReference>